<keyword evidence="6 9" id="KW-0675">Receptor</keyword>
<dbReference type="Gene3D" id="3.40.190.10">
    <property type="entry name" value="Periplasmic binding protein-like II"/>
    <property type="match status" value="2"/>
</dbReference>
<dbReference type="EMBL" id="ADMH02000625">
    <property type="protein sequence ID" value="ETN65562.1"/>
    <property type="molecule type" value="Genomic_DNA"/>
</dbReference>
<dbReference type="AlphaFoldDB" id="W5JMF8"/>
<reference evidence="10" key="4">
    <citation type="submission" date="2015-06" db="UniProtKB">
        <authorList>
            <consortium name="EnsemblMetazoa"/>
        </authorList>
    </citation>
    <scope>IDENTIFICATION</scope>
</reference>
<dbReference type="VEuPathDB" id="VectorBase:ADAC002667"/>
<proteinExistence type="predicted"/>
<reference evidence="9" key="2">
    <citation type="submission" date="2010-05" db="EMBL/GenBank/DDBJ databases">
        <authorList>
            <person name="Almeida L.G."/>
            <person name="Nicolas M.F."/>
            <person name="Souza R.C."/>
            <person name="Vasconcelos A.T.R."/>
        </authorList>
    </citation>
    <scope>NUCLEOTIDE SEQUENCE</scope>
</reference>
<evidence type="ECO:0000313" key="11">
    <source>
        <dbReference type="Proteomes" id="UP000000673"/>
    </source>
</evidence>
<sequence>MQLLRNERGMTWSIRKGTFLEEVLMESDENKYIELYRGSQVITELTDDLVRRIEAGQHVHIDWRNNLKYLIKKQFLATDRCDFALSTDEFLDEQIALVMPKDSPYLELVNDEIRRMHQFGFIQRWISQYLPSKDRCSGTSNKAMDVQNHTVNSSDMAGSYWILLLGFSSGLIIFIGEFAIHWYRQRRLAKAVVTSYSS</sequence>
<dbReference type="SUPFAM" id="SSF53850">
    <property type="entry name" value="Periplasmic binding protein-like II"/>
    <property type="match status" value="1"/>
</dbReference>
<evidence type="ECO:0000256" key="5">
    <source>
        <dbReference type="ARBA" id="ARBA00023136"/>
    </source>
</evidence>
<evidence type="ECO:0000256" key="6">
    <source>
        <dbReference type="ARBA" id="ARBA00023170"/>
    </source>
</evidence>
<keyword evidence="3 8" id="KW-0812">Transmembrane</keyword>
<dbReference type="VEuPathDB" id="VectorBase:ADAR2_005491"/>
<evidence type="ECO:0000256" key="4">
    <source>
        <dbReference type="ARBA" id="ARBA00022989"/>
    </source>
</evidence>
<accession>W5JMF8</accession>
<evidence type="ECO:0000256" key="7">
    <source>
        <dbReference type="ARBA" id="ARBA00023180"/>
    </source>
</evidence>
<keyword evidence="4 8" id="KW-1133">Transmembrane helix</keyword>
<keyword evidence="5 8" id="KW-0472">Membrane</keyword>
<organism evidence="9">
    <name type="scientific">Anopheles darlingi</name>
    <name type="common">Mosquito</name>
    <dbReference type="NCBI Taxonomy" id="43151"/>
    <lineage>
        <taxon>Eukaryota</taxon>
        <taxon>Metazoa</taxon>
        <taxon>Ecdysozoa</taxon>
        <taxon>Arthropoda</taxon>
        <taxon>Hexapoda</taxon>
        <taxon>Insecta</taxon>
        <taxon>Pterygota</taxon>
        <taxon>Neoptera</taxon>
        <taxon>Endopterygota</taxon>
        <taxon>Diptera</taxon>
        <taxon>Nematocera</taxon>
        <taxon>Culicoidea</taxon>
        <taxon>Culicidae</taxon>
        <taxon>Anophelinae</taxon>
        <taxon>Anopheles</taxon>
    </lineage>
</organism>
<dbReference type="EnsemblMetazoa" id="ADAC002667-RA">
    <property type="protein sequence ID" value="ADAC002667-PA"/>
    <property type="gene ID" value="ADAC002667"/>
</dbReference>
<feature type="transmembrane region" description="Helical" evidence="8">
    <location>
        <begin position="160"/>
        <end position="180"/>
    </location>
</feature>
<dbReference type="OMA" id="HFLMTNM"/>
<dbReference type="eggNOG" id="KOG1052">
    <property type="taxonomic scope" value="Eukaryota"/>
</dbReference>
<keyword evidence="2" id="KW-1003">Cell membrane</keyword>
<keyword evidence="7" id="KW-0325">Glycoprotein</keyword>
<protein>
    <submittedName>
        <fullName evidence="9">Ionotropic receptor 93a-like protein</fullName>
    </submittedName>
</protein>
<reference evidence="9 11" key="1">
    <citation type="journal article" date="2010" name="BMC Genomics">
        <title>Combination of measures distinguishes pre-miRNAs from other stem-loops in the genome of the newly sequenced Anopheles darlingi.</title>
        <authorList>
            <person name="Mendes N.D."/>
            <person name="Freitas A.T."/>
            <person name="Vasconcelos A.T."/>
            <person name="Sagot M.F."/>
        </authorList>
    </citation>
    <scope>NUCLEOTIDE SEQUENCE</scope>
</reference>
<dbReference type="Proteomes" id="UP000000673">
    <property type="component" value="Unassembled WGS sequence"/>
</dbReference>
<evidence type="ECO:0000256" key="8">
    <source>
        <dbReference type="SAM" id="Phobius"/>
    </source>
</evidence>
<dbReference type="HOGENOM" id="CLU_1379168_0_0_1"/>
<dbReference type="PANTHER" id="PTHR42643:SF24">
    <property type="entry name" value="IONOTROPIC RECEPTOR 60A"/>
    <property type="match status" value="1"/>
</dbReference>
<evidence type="ECO:0000313" key="9">
    <source>
        <dbReference type="EMBL" id="ETN65562.1"/>
    </source>
</evidence>
<comment type="subcellular location">
    <subcellularLocation>
        <location evidence="1">Cell membrane</location>
        <topology evidence="1">Multi-pass membrane protein</topology>
    </subcellularLocation>
</comment>
<evidence type="ECO:0000256" key="2">
    <source>
        <dbReference type="ARBA" id="ARBA00022475"/>
    </source>
</evidence>
<name>W5JMF8_ANODA</name>
<evidence type="ECO:0000256" key="3">
    <source>
        <dbReference type="ARBA" id="ARBA00022692"/>
    </source>
</evidence>
<dbReference type="InterPro" id="IPR052192">
    <property type="entry name" value="Insect_Ionotropic_Sensory_Rcpt"/>
</dbReference>
<evidence type="ECO:0000256" key="1">
    <source>
        <dbReference type="ARBA" id="ARBA00004651"/>
    </source>
</evidence>
<keyword evidence="11" id="KW-1185">Reference proteome</keyword>
<evidence type="ECO:0000313" key="10">
    <source>
        <dbReference type="EnsemblMetazoa" id="ADAC002667-PA"/>
    </source>
</evidence>
<dbReference type="PANTHER" id="PTHR42643">
    <property type="entry name" value="IONOTROPIC RECEPTOR 20A-RELATED"/>
    <property type="match status" value="1"/>
</dbReference>
<gene>
    <name evidence="9" type="ORF">AND_002667</name>
</gene>
<dbReference type="STRING" id="43151.W5JMF8"/>
<reference evidence="9" key="3">
    <citation type="journal article" date="2013" name="Nucleic Acids Res.">
        <title>The genome of Anopheles darlingi, the main neotropical malaria vector.</title>
        <authorList>
            <person name="Marinotti O."/>
            <person name="Cerqueira G.C."/>
            <person name="de Almeida L.G."/>
            <person name="Ferro M.I."/>
            <person name="Loreto E.L."/>
            <person name="Zaha A."/>
            <person name="Teixeira S.M."/>
            <person name="Wespiser A.R."/>
            <person name="Almeida E Silva A."/>
            <person name="Schlindwein A.D."/>
            <person name="Pacheco A.C."/>
            <person name="Silva A.L."/>
            <person name="Graveley B.R."/>
            <person name="Walenz B.P."/>
            <person name="Lima Bde A."/>
            <person name="Ribeiro C.A."/>
            <person name="Nunes-Silva C.G."/>
            <person name="de Carvalho C.R."/>
            <person name="Soares C.M."/>
            <person name="de Menezes C.B."/>
            <person name="Matiolli C."/>
            <person name="Caffrey D."/>
            <person name="Araujo D.A."/>
            <person name="de Oliveira D.M."/>
            <person name="Golenbock D."/>
            <person name="Grisard E.C."/>
            <person name="Fantinatti-Garboggini F."/>
            <person name="de Carvalho F.M."/>
            <person name="Barcellos F.G."/>
            <person name="Prosdocimi F."/>
            <person name="May G."/>
            <person name="Azevedo Junior G.M."/>
            <person name="Guimaraes G.M."/>
            <person name="Goldman G.H."/>
            <person name="Padilha I.Q."/>
            <person name="Batista Jda S."/>
            <person name="Ferro J.A."/>
            <person name="Ribeiro J.M."/>
            <person name="Fietto J.L."/>
            <person name="Dabbas K.M."/>
            <person name="Cerdeira L."/>
            <person name="Agnez-Lima L.F."/>
            <person name="Brocchi M."/>
            <person name="de Carvalho M.O."/>
            <person name="Teixeira Mde M."/>
            <person name="Diniz Maia Mde M."/>
            <person name="Goldman M.H."/>
            <person name="Cruz Schneider M.P."/>
            <person name="Felipe M.S."/>
            <person name="Hungria M."/>
            <person name="Nicolas M.F."/>
            <person name="Pereira M."/>
            <person name="Montes M.A."/>
            <person name="Cantao M.E."/>
            <person name="Vincentz M."/>
            <person name="Rafael M.S."/>
            <person name="Silverman N."/>
            <person name="Stoco P.H."/>
            <person name="Souza R.C."/>
            <person name="Vicentini R."/>
            <person name="Gazzinelli R.T."/>
            <person name="Neves Rde O."/>
            <person name="Silva R."/>
            <person name="Astolfi-Filho S."/>
            <person name="Maciel T.E."/>
            <person name="Urmenyi T.P."/>
            <person name="Tadei W.P."/>
            <person name="Camargo E.P."/>
            <person name="de Vasconcelos A.T."/>
        </authorList>
    </citation>
    <scope>NUCLEOTIDE SEQUENCE</scope>
</reference>
<dbReference type="GO" id="GO:0005886">
    <property type="term" value="C:plasma membrane"/>
    <property type="evidence" value="ECO:0007669"/>
    <property type="project" value="UniProtKB-SubCell"/>
</dbReference>